<dbReference type="PROSITE" id="PS51257">
    <property type="entry name" value="PROKAR_LIPOPROTEIN"/>
    <property type="match status" value="1"/>
</dbReference>
<gene>
    <name evidence="10" type="ORF">G4177_33835</name>
</gene>
<evidence type="ECO:0000256" key="2">
    <source>
        <dbReference type="ARBA" id="ARBA00010279"/>
    </source>
</evidence>
<evidence type="ECO:0000313" key="10">
    <source>
        <dbReference type="EMBL" id="MBE4753142.1"/>
    </source>
</evidence>
<dbReference type="PANTHER" id="PTHR37016">
    <property type="match status" value="1"/>
</dbReference>
<evidence type="ECO:0000256" key="7">
    <source>
        <dbReference type="ARBA" id="ARBA00023049"/>
    </source>
</evidence>
<keyword evidence="8" id="KW-0732">Signal</keyword>
<evidence type="ECO:0000256" key="8">
    <source>
        <dbReference type="SAM" id="SignalP"/>
    </source>
</evidence>
<protein>
    <submittedName>
        <fullName evidence="10">Peptidase M35</fullName>
    </submittedName>
</protein>
<evidence type="ECO:0000313" key="11">
    <source>
        <dbReference type="Proteomes" id="UP001516472"/>
    </source>
</evidence>
<comment type="similarity">
    <text evidence="2">Belongs to the peptidase M35 family.</text>
</comment>
<dbReference type="Proteomes" id="UP001516472">
    <property type="component" value="Unassembled WGS sequence"/>
</dbReference>
<name>A0ABR9PZI1_9BACT</name>
<keyword evidence="3" id="KW-0645">Protease</keyword>
<feature type="domain" description="Lysine-specific metallo-endopeptidase" evidence="9">
    <location>
        <begin position="221"/>
        <end position="354"/>
    </location>
</feature>
<evidence type="ECO:0000256" key="5">
    <source>
        <dbReference type="ARBA" id="ARBA00022801"/>
    </source>
</evidence>
<dbReference type="InterPro" id="IPR024079">
    <property type="entry name" value="MetalloPept_cat_dom_sf"/>
</dbReference>
<dbReference type="Gene3D" id="3.40.390.10">
    <property type="entry name" value="Collagenase (Catalytic Domain)"/>
    <property type="match status" value="1"/>
</dbReference>
<accession>A0ABR9PZI1</accession>
<dbReference type="SUPFAM" id="SSF55486">
    <property type="entry name" value="Metalloproteases ('zincins'), catalytic domain"/>
    <property type="match status" value="1"/>
</dbReference>
<feature type="chain" id="PRO_5045209876" evidence="8">
    <location>
        <begin position="29"/>
        <end position="360"/>
    </location>
</feature>
<dbReference type="Gene3D" id="2.60.40.2970">
    <property type="match status" value="1"/>
</dbReference>
<keyword evidence="5" id="KW-0378">Hydrolase</keyword>
<sequence length="360" mass="38118">MSKSLRGFKWLVGTVVGVSLLGACGAPADGDTAPTEATDQAQGALTATVSVPKASMAANETVTVQVTLTNTSSVPVSLHKWEVPGTGLTEGRLSVMRDGQSVAYTGAHYKRVLGRPEDVVTLAPGESLSGPVVVSDVYDLSVTGTYAIRYELEERASVTALASNEVSLFIEGRRNSREETQAMGQVTAQGLSYSGACTSSEQGSISTAFNSAKTYSTNSLSYLNGTPSATTRFTTWFGTYSTTNWGTIRTNFSKIKTAFDSANVVVDCSCNESGTYAYVYSNAPYKIYVCGAFWNAPNTGTDSRAGTLVHEMSHFTVVAGTSDYAYGQSAAKNLARTNPARARANADSHEYFTENTPSLP</sequence>
<evidence type="ECO:0000259" key="9">
    <source>
        <dbReference type="SMART" id="SM01351"/>
    </source>
</evidence>
<evidence type="ECO:0000256" key="6">
    <source>
        <dbReference type="ARBA" id="ARBA00022833"/>
    </source>
</evidence>
<feature type="signal peptide" evidence="8">
    <location>
        <begin position="1"/>
        <end position="28"/>
    </location>
</feature>
<comment type="caution">
    <text evidence="10">The sequence shown here is derived from an EMBL/GenBank/DDBJ whole genome shotgun (WGS) entry which is preliminary data.</text>
</comment>
<keyword evidence="6" id="KW-0862">Zinc</keyword>
<proteinExistence type="inferred from homology"/>
<comment type="cofactor">
    <cofactor evidence="1">
        <name>Zn(2+)</name>
        <dbReference type="ChEBI" id="CHEBI:29105"/>
    </cofactor>
</comment>
<organism evidence="10 11">
    <name type="scientific">Corallococcus soli</name>
    <dbReference type="NCBI Taxonomy" id="2710757"/>
    <lineage>
        <taxon>Bacteria</taxon>
        <taxon>Pseudomonadati</taxon>
        <taxon>Myxococcota</taxon>
        <taxon>Myxococcia</taxon>
        <taxon>Myxococcales</taxon>
        <taxon>Cystobacterineae</taxon>
        <taxon>Myxococcaceae</taxon>
        <taxon>Corallococcus</taxon>
    </lineage>
</organism>
<dbReference type="PANTHER" id="PTHR37016:SF3">
    <property type="entry name" value="NEUTRAL PROTEASE 2-RELATED"/>
    <property type="match status" value="1"/>
</dbReference>
<reference evidence="10 11" key="1">
    <citation type="submission" date="2020-02" db="EMBL/GenBank/DDBJ databases">
        <authorList>
            <person name="Babadi Z.K."/>
            <person name="Risdian C."/>
            <person name="Ebrahimipour G.H."/>
            <person name="Wink J."/>
        </authorList>
    </citation>
    <scope>NUCLEOTIDE SEQUENCE [LARGE SCALE GENOMIC DNA]</scope>
    <source>
        <strain evidence="10 11">ZKHCc1 1396</strain>
    </source>
</reference>
<keyword evidence="11" id="KW-1185">Reference proteome</keyword>
<dbReference type="InterPro" id="IPR034115">
    <property type="entry name" value="M35_peptidyl-Lys"/>
</dbReference>
<dbReference type="CDD" id="cd11306">
    <property type="entry name" value="M35_peptidyl-Lys"/>
    <property type="match status" value="1"/>
</dbReference>
<keyword evidence="4" id="KW-0479">Metal-binding</keyword>
<keyword evidence="7" id="KW-0482">Metalloprotease</keyword>
<evidence type="ECO:0000256" key="1">
    <source>
        <dbReference type="ARBA" id="ARBA00001947"/>
    </source>
</evidence>
<dbReference type="InterPro" id="IPR050414">
    <property type="entry name" value="Fungal_M35_metalloproteases"/>
</dbReference>
<dbReference type="Pfam" id="PF14521">
    <property type="entry name" value="Aspzincin_M35"/>
    <property type="match status" value="1"/>
</dbReference>
<dbReference type="SMART" id="SM01351">
    <property type="entry name" value="Aspzincin_M35"/>
    <property type="match status" value="1"/>
</dbReference>
<dbReference type="InterPro" id="IPR029463">
    <property type="entry name" value="Lys_MEP"/>
</dbReference>
<dbReference type="EMBL" id="JAAIYO010000016">
    <property type="protein sequence ID" value="MBE4753142.1"/>
    <property type="molecule type" value="Genomic_DNA"/>
</dbReference>
<evidence type="ECO:0000256" key="3">
    <source>
        <dbReference type="ARBA" id="ARBA00022670"/>
    </source>
</evidence>
<dbReference type="RefSeq" id="WP_193430299.1">
    <property type="nucleotide sequence ID" value="NZ_CBCSIP010000451.1"/>
</dbReference>
<evidence type="ECO:0000256" key="4">
    <source>
        <dbReference type="ARBA" id="ARBA00022723"/>
    </source>
</evidence>